<evidence type="ECO:0000313" key="1">
    <source>
        <dbReference type="EMBL" id="KKD57061.1"/>
    </source>
</evidence>
<dbReference type="EMBL" id="JZRZ01000022">
    <property type="protein sequence ID" value="KKD57061.1"/>
    <property type="molecule type" value="Genomic_DNA"/>
</dbReference>
<reference evidence="1 2" key="1">
    <citation type="submission" date="2015-03" db="EMBL/GenBank/DDBJ databases">
        <title>Draft genome of Stenotrophomonas maltophila isolated from urine specimen.</title>
        <authorList>
            <person name="Murugan N."/>
            <person name="Malathi J."/>
            <person name="Umashankar V."/>
            <person name="Madhavan H."/>
        </authorList>
    </citation>
    <scope>NUCLEOTIDE SEQUENCE [LARGE SCALE GENOMIC DNA]</scope>
    <source>
        <strain evidence="1 2">JMNMN1</strain>
    </source>
</reference>
<sequence>MPAAGRQAPGLFALPMAAANINRLGGGHAPGAEGRYAVHRKLFVGLVVVLFGRSGVGIRFRAA</sequence>
<proteinExistence type="predicted"/>
<comment type="caution">
    <text evidence="1">The sequence shown here is derived from an EMBL/GenBank/DDBJ whole genome shotgun (WGS) entry which is preliminary data.</text>
</comment>
<evidence type="ECO:0000313" key="2">
    <source>
        <dbReference type="Proteomes" id="UP000243478"/>
    </source>
</evidence>
<organism evidence="1 2">
    <name type="scientific">Stenotrophomonas maltophilia</name>
    <name type="common">Pseudomonas maltophilia</name>
    <name type="synonym">Xanthomonas maltophilia</name>
    <dbReference type="NCBI Taxonomy" id="40324"/>
    <lineage>
        <taxon>Bacteria</taxon>
        <taxon>Pseudomonadati</taxon>
        <taxon>Pseudomonadota</taxon>
        <taxon>Gammaproteobacteria</taxon>
        <taxon>Lysobacterales</taxon>
        <taxon>Lysobacteraceae</taxon>
        <taxon>Stenotrophomonas</taxon>
        <taxon>Stenotrophomonas maltophilia group</taxon>
    </lineage>
</organism>
<name>A0A0F5ZMV5_STEMA</name>
<accession>A0A0F5ZMV5</accession>
<dbReference type="Proteomes" id="UP000243478">
    <property type="component" value="Unassembled WGS sequence"/>
</dbReference>
<gene>
    <name evidence="1" type="ORF">VM57_13940</name>
</gene>
<protein>
    <submittedName>
        <fullName evidence="1">Uncharacterized protein</fullName>
    </submittedName>
</protein>
<dbReference type="AlphaFoldDB" id="A0A0F5ZMV5"/>